<dbReference type="SMR" id="A0A2J8QLP9"/>
<evidence type="ECO:0000313" key="2">
    <source>
        <dbReference type="EMBL" id="PNI97215.1"/>
    </source>
</evidence>
<dbReference type="Pfam" id="PF15961">
    <property type="entry name" value="DUF4764"/>
    <property type="match status" value="1"/>
</dbReference>
<reference evidence="2" key="1">
    <citation type="submission" date="2017-12" db="EMBL/GenBank/DDBJ databases">
        <title>High-resolution comparative analysis of great ape genomes.</title>
        <authorList>
            <person name="Pollen A."/>
            <person name="Hastie A."/>
            <person name="Hormozdiari F."/>
            <person name="Dougherty M."/>
            <person name="Liu R."/>
            <person name="Chaisson M."/>
            <person name="Hoppe E."/>
            <person name="Hill C."/>
            <person name="Pang A."/>
            <person name="Hillier L."/>
            <person name="Baker C."/>
            <person name="Armstrong J."/>
            <person name="Shendure J."/>
            <person name="Paten B."/>
            <person name="Wilson R."/>
            <person name="Chao H."/>
            <person name="Schneider V."/>
            <person name="Ventura M."/>
            <person name="Kronenberg Z."/>
            <person name="Murali S."/>
            <person name="Gordon D."/>
            <person name="Cantsilieris S."/>
            <person name="Munson K."/>
            <person name="Nelson B."/>
            <person name="Raja A."/>
            <person name="Underwood J."/>
            <person name="Diekhans M."/>
            <person name="Fiddes I."/>
            <person name="Haussler D."/>
            <person name="Eichler E."/>
        </authorList>
    </citation>
    <scope>NUCLEOTIDE SEQUENCE [LARGE SCALE GENOMIC DNA]</scope>
    <source>
        <strain evidence="2">Yerkes chimp pedigree #C0471</strain>
    </source>
</reference>
<dbReference type="EMBL" id="NBAG03000028">
    <property type="protein sequence ID" value="PNI97215.1"/>
    <property type="molecule type" value="Genomic_DNA"/>
</dbReference>
<evidence type="ECO:0000259" key="1">
    <source>
        <dbReference type="Pfam" id="PF15961"/>
    </source>
</evidence>
<dbReference type="AlphaFoldDB" id="A0A2J8QLP9"/>
<comment type="caution">
    <text evidence="2">The sequence shown here is derived from an EMBL/GenBank/DDBJ whole genome shotgun (WGS) entry which is preliminary data.</text>
</comment>
<feature type="domain" description="DUF4764" evidence="1">
    <location>
        <begin position="1"/>
        <end position="57"/>
    </location>
</feature>
<dbReference type="PANTHER" id="PTHR16116">
    <property type="entry name" value="ZINC FINGER PROTEIN 839"/>
    <property type="match status" value="1"/>
</dbReference>
<proteinExistence type="predicted"/>
<organism evidence="2">
    <name type="scientific">Pan troglodytes</name>
    <name type="common">Chimpanzee</name>
    <dbReference type="NCBI Taxonomy" id="9598"/>
    <lineage>
        <taxon>Eukaryota</taxon>
        <taxon>Metazoa</taxon>
        <taxon>Chordata</taxon>
        <taxon>Craniata</taxon>
        <taxon>Vertebrata</taxon>
        <taxon>Euteleostomi</taxon>
        <taxon>Mammalia</taxon>
        <taxon>Eutheria</taxon>
        <taxon>Euarchontoglires</taxon>
        <taxon>Primates</taxon>
        <taxon>Haplorrhini</taxon>
        <taxon>Catarrhini</taxon>
        <taxon>Hominidae</taxon>
        <taxon>Pan</taxon>
    </lineage>
</organism>
<feature type="non-terminal residue" evidence="2">
    <location>
        <position position="57"/>
    </location>
</feature>
<sequence length="57" mass="6623">MKVEKDHLAKPFFPAIYKEFEELHKMVKKMCQDYLSSSGLCSQETLEINNDKVAESL</sequence>
<name>A0A2J8QLP9_PANTR</name>
<accession>A0A2J8QLP9</accession>
<dbReference type="PANTHER" id="PTHR16116:SF5">
    <property type="entry name" value="ZINC FINGER PROTEIN 839"/>
    <property type="match status" value="1"/>
</dbReference>
<gene>
    <name evidence="2" type="ORF">CK820_G0024810</name>
</gene>
<protein>
    <submittedName>
        <fullName evidence="2">ZNF839 isoform 12</fullName>
    </submittedName>
</protein>
<dbReference type="InterPro" id="IPR031885">
    <property type="entry name" value="DUF4764"/>
</dbReference>
<dbReference type="InterPro" id="IPR039946">
    <property type="entry name" value="ZN839"/>
</dbReference>